<dbReference type="EMBL" id="UOEB01000107">
    <property type="protein sequence ID" value="VAV83818.1"/>
    <property type="molecule type" value="Genomic_DNA"/>
</dbReference>
<dbReference type="AlphaFoldDB" id="A0A3B0R7I5"/>
<name>A0A3B0R7I5_9ZZZZ</name>
<keyword evidence="1" id="KW-0472">Membrane</keyword>
<keyword evidence="1" id="KW-1133">Transmembrane helix</keyword>
<dbReference type="InterPro" id="IPR045385">
    <property type="entry name" value="DUF6526"/>
</dbReference>
<organism evidence="2">
    <name type="scientific">hydrothermal vent metagenome</name>
    <dbReference type="NCBI Taxonomy" id="652676"/>
    <lineage>
        <taxon>unclassified sequences</taxon>
        <taxon>metagenomes</taxon>
        <taxon>ecological metagenomes</taxon>
    </lineage>
</organism>
<reference evidence="2" key="1">
    <citation type="submission" date="2018-06" db="EMBL/GenBank/DDBJ databases">
        <authorList>
            <person name="Zhirakovskaya E."/>
        </authorList>
    </citation>
    <scope>NUCLEOTIDE SEQUENCE</scope>
</reference>
<keyword evidence="1" id="KW-0812">Transmembrane</keyword>
<feature type="transmembrane region" description="Helical" evidence="1">
    <location>
        <begin position="43"/>
        <end position="63"/>
    </location>
</feature>
<evidence type="ECO:0000256" key="1">
    <source>
        <dbReference type="SAM" id="Phobius"/>
    </source>
</evidence>
<protein>
    <submittedName>
        <fullName evidence="2">Uncharacterized protein</fullName>
    </submittedName>
</protein>
<proteinExistence type="predicted"/>
<evidence type="ECO:0000313" key="2">
    <source>
        <dbReference type="EMBL" id="VAV83818.1"/>
    </source>
</evidence>
<dbReference type="Pfam" id="PF20136">
    <property type="entry name" value="DUF6526"/>
    <property type="match status" value="1"/>
</dbReference>
<gene>
    <name evidence="2" type="ORF">MNBD_BACTEROID02-969</name>
</gene>
<feature type="transmembrane region" description="Helical" evidence="1">
    <location>
        <begin position="12"/>
        <end position="37"/>
    </location>
</feature>
<accession>A0A3B0R7I5</accession>
<sequence>MKQQNFKNHSKWVIGYHLVSFLAIFALIVGSIINLVHSSDDNLYASSLLVLTSFILLFLFYFLRAFALKAQDRAIKVEENLRHYLLTGKPLSDKLSVRQIIGLRFASDDEFPALADKAVTENLSEKEIKKAIKNWKADMYRA</sequence>